<dbReference type="EMBL" id="JAGKQM010000018">
    <property type="protein sequence ID" value="KAH0862459.1"/>
    <property type="molecule type" value="Genomic_DNA"/>
</dbReference>
<evidence type="ECO:0000313" key="1">
    <source>
        <dbReference type="EMBL" id="KAH0862459.1"/>
    </source>
</evidence>
<feature type="non-terminal residue" evidence="1">
    <location>
        <position position="1"/>
    </location>
</feature>
<comment type="caution">
    <text evidence="1">The sequence shown here is derived from an EMBL/GenBank/DDBJ whole genome shotgun (WGS) entry which is preliminary data.</text>
</comment>
<reference evidence="1 2" key="1">
    <citation type="submission" date="2021-05" db="EMBL/GenBank/DDBJ databases">
        <title>Genome Assembly of Synthetic Allotetraploid Brassica napus Reveals Homoeologous Exchanges between Subgenomes.</title>
        <authorList>
            <person name="Davis J.T."/>
        </authorList>
    </citation>
    <scope>NUCLEOTIDE SEQUENCE [LARGE SCALE GENOMIC DNA]</scope>
    <source>
        <strain evidence="2">cv. Da-Ae</strain>
        <tissue evidence="1">Seedling</tissue>
    </source>
</reference>
<evidence type="ECO:0008006" key="3">
    <source>
        <dbReference type="Google" id="ProtNLM"/>
    </source>
</evidence>
<name>A0ABQ7Y2P8_BRANA</name>
<gene>
    <name evidence="1" type="ORF">HID58_079670</name>
</gene>
<dbReference type="Proteomes" id="UP000824890">
    <property type="component" value="Unassembled WGS sequence"/>
</dbReference>
<keyword evidence="2" id="KW-1185">Reference proteome</keyword>
<protein>
    <recommendedName>
        <fullName evidence="3">Protein kinase domain-containing protein</fullName>
    </recommendedName>
</protein>
<accession>A0ABQ7Y2P8</accession>
<sequence>IKRRSSNKKPTTDVVAVSDKKPLKLRFLPTKATQFKRTLNKILRLKFMPVNKSAYFRLVSVHYAKMQIIQSKEEFVRFLGEGSFGCVNLVRYSNPNDGSSYLSANQTKKFQQETNDRCCCCFRQEASEVDATQFKRTLNKVLRLKFIPVNKSAYFRLVYVH</sequence>
<organism evidence="1 2">
    <name type="scientific">Brassica napus</name>
    <name type="common">Rape</name>
    <dbReference type="NCBI Taxonomy" id="3708"/>
    <lineage>
        <taxon>Eukaryota</taxon>
        <taxon>Viridiplantae</taxon>
        <taxon>Streptophyta</taxon>
        <taxon>Embryophyta</taxon>
        <taxon>Tracheophyta</taxon>
        <taxon>Spermatophyta</taxon>
        <taxon>Magnoliopsida</taxon>
        <taxon>eudicotyledons</taxon>
        <taxon>Gunneridae</taxon>
        <taxon>Pentapetalae</taxon>
        <taxon>rosids</taxon>
        <taxon>malvids</taxon>
        <taxon>Brassicales</taxon>
        <taxon>Brassicaceae</taxon>
        <taxon>Brassiceae</taxon>
        <taxon>Brassica</taxon>
    </lineage>
</organism>
<evidence type="ECO:0000313" key="2">
    <source>
        <dbReference type="Proteomes" id="UP000824890"/>
    </source>
</evidence>
<proteinExistence type="predicted"/>